<evidence type="ECO:0000256" key="1">
    <source>
        <dbReference type="ARBA" id="ARBA00004496"/>
    </source>
</evidence>
<dbReference type="InterPro" id="IPR043129">
    <property type="entry name" value="ATPase_NBD"/>
</dbReference>
<dbReference type="AlphaFoldDB" id="A0A1F7GD96"/>
<accession>A0A1F7GD96</accession>
<dbReference type="Proteomes" id="UP000178372">
    <property type="component" value="Unassembled WGS sequence"/>
</dbReference>
<comment type="subcellular location">
    <subcellularLocation>
        <location evidence="1">Cytoplasm</location>
    </subcellularLocation>
</comment>
<evidence type="ECO:0000256" key="4">
    <source>
        <dbReference type="ARBA" id="ARBA00022840"/>
    </source>
</evidence>
<sequence length="356" mass="38117">MDSNSIVSIVSKFSKAWGQMLGSVDVAIDLGTAVTRIGIVGKGIVLKEPTFIGLNTKTNEYIFFGEEAKQIYGKTPNFIKIVKPVENSILSDFDACVALIDAFTKRAVFPYYAHNRLIRTGLNAYVSIPSSATEVQQKATAEAVKRVGYVRAMLIQKPFLAAMGAGFNIFGQTPIFVVDIGAGSVEIAVIIMGGIVASRTLILGGDNLDRHIANYIHLKYGIITGELTVEGLKPSLLNYENHDASATIRGKSLENGLPKSVKITSSDIREAISPAINQLIDGIKEVIETLPPEIVDGVFRTGAVLTGGLGTCPGLDHFISSEVKIPIIASQSSENATMQGLLTLATQKDVLPRILV</sequence>
<dbReference type="GO" id="GO:0005524">
    <property type="term" value="F:ATP binding"/>
    <property type="evidence" value="ECO:0007669"/>
    <property type="project" value="UniProtKB-KW"/>
</dbReference>
<keyword evidence="2" id="KW-0963">Cytoplasm</keyword>
<proteinExistence type="inferred from homology"/>
<dbReference type="Pfam" id="PF06723">
    <property type="entry name" value="MreB_Mbl"/>
    <property type="match status" value="1"/>
</dbReference>
<comment type="similarity">
    <text evidence="6">Belongs to the FtsA/MreB family.</text>
</comment>
<dbReference type="EMBL" id="MFZF01000010">
    <property type="protein sequence ID" value="OGK16858.1"/>
    <property type="molecule type" value="Genomic_DNA"/>
</dbReference>
<name>A0A1F7GD96_9BACT</name>
<evidence type="ECO:0000256" key="2">
    <source>
        <dbReference type="ARBA" id="ARBA00022490"/>
    </source>
</evidence>
<keyword evidence="4" id="KW-0067">ATP-binding</keyword>
<evidence type="ECO:0000256" key="6">
    <source>
        <dbReference type="ARBA" id="ARBA00023458"/>
    </source>
</evidence>
<dbReference type="Gene3D" id="3.30.420.40">
    <property type="match status" value="2"/>
</dbReference>
<dbReference type="GO" id="GO:0000902">
    <property type="term" value="P:cell morphogenesis"/>
    <property type="evidence" value="ECO:0007669"/>
    <property type="project" value="InterPro"/>
</dbReference>
<dbReference type="GO" id="GO:0005737">
    <property type="term" value="C:cytoplasm"/>
    <property type="evidence" value="ECO:0007669"/>
    <property type="project" value="UniProtKB-SubCell"/>
</dbReference>
<dbReference type="InterPro" id="IPR056546">
    <property type="entry name" value="MreB_MamK-like"/>
</dbReference>
<protein>
    <recommendedName>
        <fullName evidence="9">Cell shape-determining protein MreB</fullName>
    </recommendedName>
</protein>
<organism evidence="7 8">
    <name type="scientific">Candidatus Roizmanbacteria bacterium RIFCSPHIGHO2_01_FULL_39_12b</name>
    <dbReference type="NCBI Taxonomy" id="1802030"/>
    <lineage>
        <taxon>Bacteria</taxon>
        <taxon>Candidatus Roizmaniibacteriota</taxon>
    </lineage>
</organism>
<comment type="caution">
    <text evidence="7">The sequence shown here is derived from an EMBL/GenBank/DDBJ whole genome shotgun (WGS) entry which is preliminary data.</text>
</comment>
<evidence type="ECO:0000313" key="7">
    <source>
        <dbReference type="EMBL" id="OGK16858.1"/>
    </source>
</evidence>
<dbReference type="PANTHER" id="PTHR42749:SF1">
    <property type="entry name" value="CELL SHAPE-DETERMINING PROTEIN MREB"/>
    <property type="match status" value="1"/>
</dbReference>
<reference evidence="7 8" key="1">
    <citation type="journal article" date="2016" name="Nat. Commun.">
        <title>Thousands of microbial genomes shed light on interconnected biogeochemical processes in an aquifer system.</title>
        <authorList>
            <person name="Anantharaman K."/>
            <person name="Brown C.T."/>
            <person name="Hug L.A."/>
            <person name="Sharon I."/>
            <person name="Castelle C.J."/>
            <person name="Probst A.J."/>
            <person name="Thomas B.C."/>
            <person name="Singh A."/>
            <person name="Wilkins M.J."/>
            <person name="Karaoz U."/>
            <person name="Brodie E.L."/>
            <person name="Williams K.H."/>
            <person name="Hubbard S.S."/>
            <person name="Banfield J.F."/>
        </authorList>
    </citation>
    <scope>NUCLEOTIDE SEQUENCE [LARGE SCALE GENOMIC DNA]</scope>
</reference>
<evidence type="ECO:0000256" key="3">
    <source>
        <dbReference type="ARBA" id="ARBA00022741"/>
    </source>
</evidence>
<dbReference type="InterPro" id="IPR004753">
    <property type="entry name" value="MreB"/>
</dbReference>
<evidence type="ECO:0000256" key="5">
    <source>
        <dbReference type="ARBA" id="ARBA00022960"/>
    </source>
</evidence>
<keyword evidence="3" id="KW-0547">Nucleotide-binding</keyword>
<dbReference type="PANTHER" id="PTHR42749">
    <property type="entry name" value="CELL SHAPE-DETERMINING PROTEIN MREB"/>
    <property type="match status" value="1"/>
</dbReference>
<dbReference type="PRINTS" id="PR01652">
    <property type="entry name" value="SHAPEPROTEIN"/>
</dbReference>
<evidence type="ECO:0000313" key="8">
    <source>
        <dbReference type="Proteomes" id="UP000178372"/>
    </source>
</evidence>
<dbReference type="GO" id="GO:0008360">
    <property type="term" value="P:regulation of cell shape"/>
    <property type="evidence" value="ECO:0007669"/>
    <property type="project" value="UniProtKB-KW"/>
</dbReference>
<gene>
    <name evidence="7" type="ORF">A2690_03730</name>
</gene>
<dbReference type="SUPFAM" id="SSF53067">
    <property type="entry name" value="Actin-like ATPase domain"/>
    <property type="match status" value="2"/>
</dbReference>
<evidence type="ECO:0008006" key="9">
    <source>
        <dbReference type="Google" id="ProtNLM"/>
    </source>
</evidence>
<keyword evidence="5" id="KW-0133">Cell shape</keyword>